<dbReference type="Gene3D" id="3.20.20.80">
    <property type="entry name" value="Glycosidases"/>
    <property type="match status" value="1"/>
</dbReference>
<dbReference type="SUPFAM" id="SSF51445">
    <property type="entry name" value="(Trans)glycosidases"/>
    <property type="match status" value="1"/>
</dbReference>
<comment type="caution">
    <text evidence="3">The sequence shown here is derived from an EMBL/GenBank/DDBJ whole genome shotgun (WGS) entry which is preliminary data.</text>
</comment>
<dbReference type="Pfam" id="PF00128">
    <property type="entry name" value="Alpha-amylase"/>
    <property type="match status" value="1"/>
</dbReference>
<evidence type="ECO:0000256" key="1">
    <source>
        <dbReference type="ARBA" id="ARBA00008061"/>
    </source>
</evidence>
<evidence type="ECO:0000313" key="3">
    <source>
        <dbReference type="EMBL" id="GAA2801659.1"/>
    </source>
</evidence>
<dbReference type="RefSeq" id="WP_344682028.1">
    <property type="nucleotide sequence ID" value="NZ_BAAAUX010000016.1"/>
</dbReference>
<dbReference type="EMBL" id="BAAAUX010000016">
    <property type="protein sequence ID" value="GAA2801659.1"/>
    <property type="molecule type" value="Genomic_DNA"/>
</dbReference>
<dbReference type="Proteomes" id="UP001500979">
    <property type="component" value="Unassembled WGS sequence"/>
</dbReference>
<dbReference type="CDD" id="cd11332">
    <property type="entry name" value="AmyAc_OligoGlu_TS"/>
    <property type="match status" value="1"/>
</dbReference>
<dbReference type="InterPro" id="IPR006047">
    <property type="entry name" value="GH13_cat_dom"/>
</dbReference>
<dbReference type="SMART" id="SM00642">
    <property type="entry name" value="Aamy"/>
    <property type="match status" value="1"/>
</dbReference>
<dbReference type="InterPro" id="IPR045857">
    <property type="entry name" value="O16G_dom_2"/>
</dbReference>
<keyword evidence="3" id="KW-0378">Hydrolase</keyword>
<evidence type="ECO:0000313" key="4">
    <source>
        <dbReference type="Proteomes" id="UP001500979"/>
    </source>
</evidence>
<feature type="domain" description="Glycosyl hydrolase family 13 catalytic" evidence="2">
    <location>
        <begin position="30"/>
        <end position="429"/>
    </location>
</feature>
<dbReference type="InterPro" id="IPR017853">
    <property type="entry name" value="GH"/>
</dbReference>
<name>A0ABN3VG09_9PSEU</name>
<dbReference type="PANTHER" id="PTHR10357:SF179">
    <property type="entry name" value="NEUTRAL AND BASIC AMINO ACID TRANSPORT PROTEIN RBAT"/>
    <property type="match status" value="1"/>
</dbReference>
<evidence type="ECO:0000259" key="2">
    <source>
        <dbReference type="SMART" id="SM00642"/>
    </source>
</evidence>
<protein>
    <submittedName>
        <fullName evidence="3">Glycoside hydrolase family 13 protein</fullName>
    </submittedName>
</protein>
<organism evidence="3 4">
    <name type="scientific">Saccharopolyspora taberi</name>
    <dbReference type="NCBI Taxonomy" id="60895"/>
    <lineage>
        <taxon>Bacteria</taxon>
        <taxon>Bacillati</taxon>
        <taxon>Actinomycetota</taxon>
        <taxon>Actinomycetes</taxon>
        <taxon>Pseudonocardiales</taxon>
        <taxon>Pseudonocardiaceae</taxon>
        <taxon>Saccharopolyspora</taxon>
    </lineage>
</organism>
<sequence>MSQHILPADPTSTGQGPKSDEWWRSAVVYQVYPRSFADSNGDGIGDLPGITAKLPYLRDLGIDAVWLSPFYPSPQADGGYDVADYRDVHPMYGTLTDAERLIGTAHDLGLRVFIDIVPNHTSDEHPWFQQALAAGPGSPERARYWFVDSDGGPPNNWPSEFGGPAWTQVPDGQWYLHLFDRKQPDLNWENPEVREMFLDTLRFWLDRGVDGFRIDVAHHLIKADGLPDFEGDWDDYVAGCLPTNTAPFADQDRVHEIYRDWRALLDSYPGERAMVAEAWVTPHERLAAYVRSDEFQQAFNFDFLRAAWDATDLRAQIAATLDANSAVGAPTTWVLSNHDVIRHATRLVRANPATAPWVLEAGEPTPDYATGLRRARAATTLMLALPGSAYLYQGEELGLPEVIDLPAHIRQDPAFVRADGQLLGRDGCRVPLPWEKHEVAFGFSPADKSWLPQPEVFGELAVDQQIGQPDSTLELYRTLLRVRRERELGSGALSLVDLGDDIVAVDVATSIGTTLVVVNLGDADWPIPADARVLVATCPDVSDRLPTDHAVWMA</sequence>
<reference evidence="3 4" key="1">
    <citation type="journal article" date="2019" name="Int. J. Syst. Evol. Microbiol.">
        <title>The Global Catalogue of Microorganisms (GCM) 10K type strain sequencing project: providing services to taxonomists for standard genome sequencing and annotation.</title>
        <authorList>
            <consortium name="The Broad Institute Genomics Platform"/>
            <consortium name="The Broad Institute Genome Sequencing Center for Infectious Disease"/>
            <person name="Wu L."/>
            <person name="Ma J."/>
        </authorList>
    </citation>
    <scope>NUCLEOTIDE SEQUENCE [LARGE SCALE GENOMIC DNA]</scope>
    <source>
        <strain evidence="3 4">JCM 9383</strain>
    </source>
</reference>
<dbReference type="PANTHER" id="PTHR10357">
    <property type="entry name" value="ALPHA-AMYLASE FAMILY MEMBER"/>
    <property type="match status" value="1"/>
</dbReference>
<gene>
    <name evidence="3" type="ORF">GCM10010470_40880</name>
</gene>
<accession>A0ABN3VG09</accession>
<dbReference type="GO" id="GO:0016787">
    <property type="term" value="F:hydrolase activity"/>
    <property type="evidence" value="ECO:0007669"/>
    <property type="project" value="UniProtKB-KW"/>
</dbReference>
<dbReference type="Gene3D" id="3.90.400.10">
    <property type="entry name" value="Oligo-1,6-glucosidase, Domain 2"/>
    <property type="match status" value="1"/>
</dbReference>
<proteinExistence type="inferred from homology"/>
<keyword evidence="4" id="KW-1185">Reference proteome</keyword>
<comment type="similarity">
    <text evidence="1">Belongs to the glycosyl hydrolase 13 family.</text>
</comment>